<dbReference type="RefSeq" id="WP_378033985.1">
    <property type="nucleotide sequence ID" value="NZ_JBHSIV010000001.1"/>
</dbReference>
<proteinExistence type="predicted"/>
<protein>
    <submittedName>
        <fullName evidence="2">Coniferyl-alcohol dehydrogenase</fullName>
        <ecNumber evidence="2">1.1.1.194</ecNumber>
    </submittedName>
</protein>
<dbReference type="PANTHER" id="PTHR43975:SF2">
    <property type="entry name" value="EG:BACR7A4.14 PROTEIN-RELATED"/>
    <property type="match status" value="1"/>
</dbReference>
<dbReference type="SUPFAM" id="SSF51735">
    <property type="entry name" value="NAD(P)-binding Rossmann-fold domains"/>
    <property type="match status" value="1"/>
</dbReference>
<dbReference type="InterPro" id="IPR002347">
    <property type="entry name" value="SDR_fam"/>
</dbReference>
<feature type="region of interest" description="Disordered" evidence="1">
    <location>
        <begin position="182"/>
        <end position="212"/>
    </location>
</feature>
<accession>A0ABV9YG59</accession>
<dbReference type="Proteomes" id="UP001595947">
    <property type="component" value="Unassembled WGS sequence"/>
</dbReference>
<dbReference type="PANTHER" id="PTHR43975">
    <property type="entry name" value="ZGC:101858"/>
    <property type="match status" value="1"/>
</dbReference>
<dbReference type="NCBIfam" id="NF009092">
    <property type="entry name" value="PRK12428.1"/>
    <property type="match status" value="1"/>
</dbReference>
<dbReference type="GO" id="GO:0050268">
    <property type="term" value="F:coniferyl-alcohol dehydrogenase activity"/>
    <property type="evidence" value="ECO:0007669"/>
    <property type="project" value="UniProtKB-EC"/>
</dbReference>
<dbReference type="PRINTS" id="PR00081">
    <property type="entry name" value="GDHRDH"/>
</dbReference>
<evidence type="ECO:0000256" key="1">
    <source>
        <dbReference type="SAM" id="MobiDB-lite"/>
    </source>
</evidence>
<evidence type="ECO:0000313" key="2">
    <source>
        <dbReference type="EMBL" id="MFC5060627.1"/>
    </source>
</evidence>
<organism evidence="2 3">
    <name type="scientific">Actinomycetospora atypica</name>
    <dbReference type="NCBI Taxonomy" id="1290095"/>
    <lineage>
        <taxon>Bacteria</taxon>
        <taxon>Bacillati</taxon>
        <taxon>Actinomycetota</taxon>
        <taxon>Actinomycetes</taxon>
        <taxon>Pseudonocardiales</taxon>
        <taxon>Pseudonocardiaceae</taxon>
        <taxon>Actinomycetospora</taxon>
    </lineage>
</organism>
<feature type="compositionally biased region" description="Basic and acidic residues" evidence="1">
    <location>
        <begin position="193"/>
        <end position="202"/>
    </location>
</feature>
<gene>
    <name evidence="2" type="ORF">ACFPBZ_00260</name>
</gene>
<dbReference type="EMBL" id="JBHSIV010000001">
    <property type="protein sequence ID" value="MFC5060627.1"/>
    <property type="molecule type" value="Genomic_DNA"/>
</dbReference>
<keyword evidence="3" id="KW-1185">Reference proteome</keyword>
<comment type="caution">
    <text evidence="2">The sequence shown here is derived from an EMBL/GenBank/DDBJ whole genome shotgun (WGS) entry which is preliminary data.</text>
</comment>
<dbReference type="Pfam" id="PF13561">
    <property type="entry name" value="adh_short_C2"/>
    <property type="match status" value="1"/>
</dbReference>
<sequence>MSTVFVVTGSSSGVGRALALFLARHGVSVVGLDRREPPDREIAHVRCDLADPRSIDTAVDRLDDRVDALANVAGVPGTSPAEQVLAVNFLGMRHLTERLLPRIQRGGSVVNVSSSEGRHWVAHLAELRPLLATTSFEDGLRWCRERRPDRSVYDVAKEAVLAYTTASSTLTWPDGVRMNAVAPGPVRTPQLPEVERSTDPRRLARQRSAAGRDAEADEIASVVAFLMSNESRWINGQTLAADGGVAAATTWAALQTRGA</sequence>
<dbReference type="EC" id="1.1.1.194" evidence="2"/>
<dbReference type="Gene3D" id="3.40.50.720">
    <property type="entry name" value="NAD(P)-binding Rossmann-like Domain"/>
    <property type="match status" value="1"/>
</dbReference>
<keyword evidence="2" id="KW-0560">Oxidoreductase</keyword>
<evidence type="ECO:0000313" key="3">
    <source>
        <dbReference type="Proteomes" id="UP001595947"/>
    </source>
</evidence>
<dbReference type="InterPro" id="IPR036291">
    <property type="entry name" value="NAD(P)-bd_dom_sf"/>
</dbReference>
<dbReference type="Pfam" id="PF00106">
    <property type="entry name" value="adh_short"/>
    <property type="match status" value="1"/>
</dbReference>
<reference evidence="3" key="1">
    <citation type="journal article" date="2019" name="Int. J. Syst. Evol. Microbiol.">
        <title>The Global Catalogue of Microorganisms (GCM) 10K type strain sequencing project: providing services to taxonomists for standard genome sequencing and annotation.</title>
        <authorList>
            <consortium name="The Broad Institute Genomics Platform"/>
            <consortium name="The Broad Institute Genome Sequencing Center for Infectious Disease"/>
            <person name="Wu L."/>
            <person name="Ma J."/>
        </authorList>
    </citation>
    <scope>NUCLEOTIDE SEQUENCE [LARGE SCALE GENOMIC DNA]</scope>
    <source>
        <strain evidence="3">CGMCC 4.7093</strain>
    </source>
</reference>
<name>A0ABV9YG59_9PSEU</name>